<dbReference type="GO" id="GO:0005634">
    <property type="term" value="C:nucleus"/>
    <property type="evidence" value="ECO:0007669"/>
    <property type="project" value="UniProtKB-SubCell"/>
</dbReference>
<dbReference type="EC" id="3.6.1.-" evidence="2"/>
<dbReference type="InterPro" id="IPR039039">
    <property type="entry name" value="RAI1-like_fam"/>
</dbReference>
<comment type="subcellular location">
    <subcellularLocation>
        <location evidence="2">Nucleus</location>
    </subcellularLocation>
</comment>
<dbReference type="Proteomes" id="UP000298663">
    <property type="component" value="Unassembled WGS sequence"/>
</dbReference>
<dbReference type="GO" id="GO:0046872">
    <property type="term" value="F:metal ion binding"/>
    <property type="evidence" value="ECO:0007669"/>
    <property type="project" value="UniProtKB-KW"/>
</dbReference>
<keyword evidence="2" id="KW-0694">RNA-binding</keyword>
<keyword evidence="5" id="KW-1185">Reference proteome</keyword>
<comment type="cofactor">
    <cofactor evidence="2">
        <name>a divalent metal cation</name>
        <dbReference type="ChEBI" id="CHEBI:60240"/>
    </cofactor>
</comment>
<evidence type="ECO:0000313" key="4">
    <source>
        <dbReference type="EMBL" id="TKR67282.1"/>
    </source>
</evidence>
<dbReference type="InterPro" id="IPR013961">
    <property type="entry name" value="RAI1"/>
</dbReference>
<organism evidence="4 5">
    <name type="scientific">Steinernema carpocapsae</name>
    <name type="common">Entomopathogenic nematode</name>
    <dbReference type="NCBI Taxonomy" id="34508"/>
    <lineage>
        <taxon>Eukaryota</taxon>
        <taxon>Metazoa</taxon>
        <taxon>Ecdysozoa</taxon>
        <taxon>Nematoda</taxon>
        <taxon>Chromadorea</taxon>
        <taxon>Rhabditida</taxon>
        <taxon>Tylenchina</taxon>
        <taxon>Panagrolaimomorpha</taxon>
        <taxon>Strongyloidoidea</taxon>
        <taxon>Steinernematidae</taxon>
        <taxon>Steinernema</taxon>
    </lineage>
</organism>
<dbReference type="GO" id="GO:0004518">
    <property type="term" value="F:nuclease activity"/>
    <property type="evidence" value="ECO:0007669"/>
    <property type="project" value="UniProtKB-KW"/>
</dbReference>
<sequence length="209" mass="24537">MNFAMSELKTRIDETSNFNKSSYLGRQFPREITQAAELPVVKWKIYGIPDRGANRVPHFTVMTSGEIDAIDEENQLIEIKCFKGGLNHRFWKERSCKLFLQMFFSGSRRCLHGHHGRDGIVDIREIGLERLAEKGANLPDRLFPWFKDDVIRFIDSFISSVYQELEKSPKVVFNINKDEGHSRFYIERTEESPHNFFPPEFLTHFNIDF</sequence>
<dbReference type="GO" id="GO:0003723">
    <property type="term" value="F:RNA binding"/>
    <property type="evidence" value="ECO:0007669"/>
    <property type="project" value="UniProtKB-KW"/>
</dbReference>
<dbReference type="AlphaFoldDB" id="A0A4U5MDX9"/>
<dbReference type="GO" id="GO:0005829">
    <property type="term" value="C:cytosol"/>
    <property type="evidence" value="ECO:0007669"/>
    <property type="project" value="TreeGrafter"/>
</dbReference>
<keyword evidence="2" id="KW-0547">Nucleotide-binding</keyword>
<keyword evidence="2" id="KW-0479">Metal-binding</keyword>
<evidence type="ECO:0000313" key="5">
    <source>
        <dbReference type="Proteomes" id="UP000298663"/>
    </source>
</evidence>
<dbReference type="GO" id="GO:0000956">
    <property type="term" value="P:nuclear-transcribed mRNA catabolic process"/>
    <property type="evidence" value="ECO:0007669"/>
    <property type="project" value="TreeGrafter"/>
</dbReference>
<comment type="function">
    <text evidence="2">Decapping enzyme for NAD-capped RNAs: specifically hydrolyzes the nicotinamide adenine dinucleotide (NAD) cap from a subset of RNAs by removing the entire NAD moiety from the 5'-end of an NAD-capped RNA.</text>
</comment>
<proteinExistence type="inferred from homology"/>
<dbReference type="EMBL" id="AZBU02000008">
    <property type="protein sequence ID" value="TKR67282.1"/>
    <property type="molecule type" value="Genomic_DNA"/>
</dbReference>
<reference evidence="4 5" key="1">
    <citation type="journal article" date="2015" name="Genome Biol.">
        <title>Comparative genomics of Steinernema reveals deeply conserved gene regulatory networks.</title>
        <authorList>
            <person name="Dillman A.R."/>
            <person name="Macchietto M."/>
            <person name="Porter C.F."/>
            <person name="Rogers A."/>
            <person name="Williams B."/>
            <person name="Antoshechkin I."/>
            <person name="Lee M.M."/>
            <person name="Goodwin Z."/>
            <person name="Lu X."/>
            <person name="Lewis E.E."/>
            <person name="Goodrich-Blair H."/>
            <person name="Stock S.P."/>
            <person name="Adams B.J."/>
            <person name="Sternberg P.W."/>
            <person name="Mortazavi A."/>
        </authorList>
    </citation>
    <scope>NUCLEOTIDE SEQUENCE [LARGE SCALE GENOMIC DNA]</scope>
    <source>
        <strain evidence="4 5">ALL</strain>
    </source>
</reference>
<feature type="domain" description="RAI1-like" evidence="3">
    <location>
        <begin position="58"/>
        <end position="201"/>
    </location>
</feature>
<dbReference type="GO" id="GO:0034353">
    <property type="term" value="F:mRNA 5'-diphosphatase activity"/>
    <property type="evidence" value="ECO:0007669"/>
    <property type="project" value="TreeGrafter"/>
</dbReference>
<name>A0A4U5MDX9_STECR</name>
<comment type="similarity">
    <text evidence="1 2">Belongs to the DXO/Dom3Z family.</text>
</comment>
<dbReference type="PANTHER" id="PTHR12395">
    <property type="entry name" value="DOM-3 RELATED"/>
    <property type="match status" value="1"/>
</dbReference>
<gene>
    <name evidence="4" type="ORF">L596_023458</name>
</gene>
<dbReference type="Pfam" id="PF08652">
    <property type="entry name" value="RAI1"/>
    <property type="match status" value="1"/>
</dbReference>
<dbReference type="GO" id="GO:0110155">
    <property type="term" value="P:NAD-cap decapping"/>
    <property type="evidence" value="ECO:0007669"/>
    <property type="project" value="TreeGrafter"/>
</dbReference>
<evidence type="ECO:0000259" key="3">
    <source>
        <dbReference type="Pfam" id="PF08652"/>
    </source>
</evidence>
<dbReference type="PANTHER" id="PTHR12395:SF12">
    <property type="entry name" value="DECAPPING NUCLEASE"/>
    <property type="match status" value="1"/>
</dbReference>
<accession>A0A4U5MDX9</accession>
<protein>
    <recommendedName>
        <fullName evidence="2">Decapping nuclease</fullName>
        <ecNumber evidence="2">3.6.1.-</ecNumber>
    </recommendedName>
</protein>
<evidence type="ECO:0000256" key="1">
    <source>
        <dbReference type="ARBA" id="ARBA00006562"/>
    </source>
</evidence>
<keyword evidence="2" id="KW-0378">Hydrolase</keyword>
<reference evidence="4 5" key="2">
    <citation type="journal article" date="2019" name="G3 (Bethesda)">
        <title>Hybrid Assembly of the Genome of the Entomopathogenic Nematode Steinernema carpocapsae Identifies the X-Chromosome.</title>
        <authorList>
            <person name="Serra L."/>
            <person name="Macchietto M."/>
            <person name="Macias-Munoz A."/>
            <person name="McGill C.J."/>
            <person name="Rodriguez I.M."/>
            <person name="Rodriguez B."/>
            <person name="Murad R."/>
            <person name="Mortazavi A."/>
        </authorList>
    </citation>
    <scope>NUCLEOTIDE SEQUENCE [LARGE SCALE GENOMIC DNA]</scope>
    <source>
        <strain evidence="4 5">ALL</strain>
    </source>
</reference>
<evidence type="ECO:0000256" key="2">
    <source>
        <dbReference type="RuleBase" id="RU367113"/>
    </source>
</evidence>
<dbReference type="GO" id="GO:0000166">
    <property type="term" value="F:nucleotide binding"/>
    <property type="evidence" value="ECO:0007669"/>
    <property type="project" value="UniProtKB-KW"/>
</dbReference>
<keyword evidence="2" id="KW-0540">Nuclease</keyword>
<keyword evidence="2" id="KW-0539">Nucleus</keyword>
<dbReference type="OrthoDB" id="5872150at2759"/>
<comment type="caution">
    <text evidence="4">The sequence shown here is derived from an EMBL/GenBank/DDBJ whole genome shotgun (WGS) entry which is preliminary data.</text>
</comment>